<comment type="similarity">
    <text evidence="1">Belongs to the UDP-glycosyltransferase family.</text>
</comment>
<dbReference type="InterPro" id="IPR002213">
    <property type="entry name" value="UDP_glucos_trans"/>
</dbReference>
<reference evidence="3 4" key="1">
    <citation type="submission" date="2014-12" db="EMBL/GenBank/DDBJ databases">
        <title>Draft genome sequences of 29 type strains of Enterococci.</title>
        <authorList>
            <person name="Zhong Z."/>
            <person name="Sun Z."/>
            <person name="Liu W."/>
            <person name="Zhang W."/>
            <person name="Zhang H."/>
        </authorList>
    </citation>
    <scope>NUCLEOTIDE SEQUENCE [LARGE SCALE GENOMIC DNA]</scope>
    <source>
        <strain evidence="3 4">DSM 17122</strain>
    </source>
</reference>
<name>A0A1L8TMK0_9ENTE</name>
<sequence>MTKVLFLNVTTHGHVNPSLGLVNELTHRGIEVVYFSSEEFREKIENAGAEYRPYHYDLNIFKNGFNVLIDHGSDIIQDIFDQIENDTFDYVIHSIAMPFSKQIADYLMLPAISMLAVFMGMKEFMQPNQTKIAGKFNALNEAYLQEAQKIEQQFNLTMPDHFFDLIMNEENLNIVFTSEYFLPVEERDFFDEKYALVGADIYNRLEDLADFPIEQIKSADNVLYISFGTIFGDFAKEIYQKVFEAFSHSDYLVVMAAHKVGLDDLVIPDNFIIRDYVPQNEVLKYTDVAITHNGLNSMNDLILNEIPFVSLPMGSDQPALAKRLTELNAGICLDYQTVESNELQSAVEAVQVDPKYLMNLKKIKKSFEVAGGYKQAVDTIERYLAK</sequence>
<evidence type="ECO:0000256" key="2">
    <source>
        <dbReference type="ARBA" id="ARBA00022679"/>
    </source>
</evidence>
<evidence type="ECO:0000313" key="4">
    <source>
        <dbReference type="Proteomes" id="UP000182077"/>
    </source>
</evidence>
<dbReference type="InterPro" id="IPR050426">
    <property type="entry name" value="Glycosyltransferase_28"/>
</dbReference>
<dbReference type="GO" id="GO:0008194">
    <property type="term" value="F:UDP-glycosyltransferase activity"/>
    <property type="evidence" value="ECO:0007669"/>
    <property type="project" value="InterPro"/>
</dbReference>
<dbReference type="NCBIfam" id="TIGR01426">
    <property type="entry name" value="MGT"/>
    <property type="match status" value="1"/>
</dbReference>
<dbReference type="SUPFAM" id="SSF53756">
    <property type="entry name" value="UDP-Glycosyltransferase/glycogen phosphorylase"/>
    <property type="match status" value="1"/>
</dbReference>
<evidence type="ECO:0000313" key="3">
    <source>
        <dbReference type="EMBL" id="OJG45453.1"/>
    </source>
</evidence>
<gene>
    <name evidence="3" type="ORF">RV04_GL002169</name>
</gene>
<dbReference type="EMBL" id="JXKQ01000006">
    <property type="protein sequence ID" value="OJG45453.1"/>
    <property type="molecule type" value="Genomic_DNA"/>
</dbReference>
<accession>A0A1L8TMK0</accession>
<dbReference type="InterPro" id="IPR006326">
    <property type="entry name" value="UDPGT_MGT-like"/>
</dbReference>
<keyword evidence="4" id="KW-1185">Reference proteome</keyword>
<dbReference type="Proteomes" id="UP000182077">
    <property type="component" value="Unassembled WGS sequence"/>
</dbReference>
<proteinExistence type="inferred from homology"/>
<dbReference type="Gene3D" id="3.40.50.2000">
    <property type="entry name" value="Glycogen Phosphorylase B"/>
    <property type="match status" value="2"/>
</dbReference>
<protein>
    <submittedName>
        <fullName evidence="3">MGT family glycosyltransferase</fullName>
    </submittedName>
</protein>
<dbReference type="GO" id="GO:0017000">
    <property type="term" value="P:antibiotic biosynthetic process"/>
    <property type="evidence" value="ECO:0007669"/>
    <property type="project" value="UniProtKB-ARBA"/>
</dbReference>
<dbReference type="PANTHER" id="PTHR48050:SF13">
    <property type="entry name" value="STEROL 3-BETA-GLUCOSYLTRANSFERASE UGT80A2"/>
    <property type="match status" value="1"/>
</dbReference>
<comment type="caution">
    <text evidence="3">The sequence shown here is derived from an EMBL/GenBank/DDBJ whole genome shotgun (WGS) entry which is preliminary data.</text>
</comment>
<evidence type="ECO:0000256" key="1">
    <source>
        <dbReference type="ARBA" id="ARBA00009995"/>
    </source>
</evidence>
<dbReference type="Pfam" id="PF00201">
    <property type="entry name" value="UDPGT"/>
    <property type="match status" value="1"/>
</dbReference>
<dbReference type="GO" id="GO:0016758">
    <property type="term" value="F:hexosyltransferase activity"/>
    <property type="evidence" value="ECO:0007669"/>
    <property type="project" value="InterPro"/>
</dbReference>
<dbReference type="PANTHER" id="PTHR48050">
    <property type="entry name" value="STEROL 3-BETA-GLUCOSYLTRANSFERASE"/>
    <property type="match status" value="1"/>
</dbReference>
<dbReference type="OrthoDB" id="6620093at2"/>
<dbReference type="RefSeq" id="WP_071858024.1">
    <property type="nucleotide sequence ID" value="NZ_JBHSHK010000022.1"/>
</dbReference>
<dbReference type="CDD" id="cd03784">
    <property type="entry name" value="GT1_Gtf-like"/>
    <property type="match status" value="1"/>
</dbReference>
<dbReference type="STRING" id="249189.RV04_GL002169"/>
<dbReference type="AlphaFoldDB" id="A0A1L8TMK0"/>
<keyword evidence="2 3" id="KW-0808">Transferase</keyword>
<organism evidence="3 4">
    <name type="scientific">Enterococcus hermanniensis</name>
    <dbReference type="NCBI Taxonomy" id="249189"/>
    <lineage>
        <taxon>Bacteria</taxon>
        <taxon>Bacillati</taxon>
        <taxon>Bacillota</taxon>
        <taxon>Bacilli</taxon>
        <taxon>Lactobacillales</taxon>
        <taxon>Enterococcaceae</taxon>
        <taxon>Enterococcus</taxon>
    </lineage>
</organism>